<proteinExistence type="predicted"/>
<organism evidence="3">
    <name type="scientific">Tanacetum cinerariifolium</name>
    <name type="common">Dalmatian daisy</name>
    <name type="synonym">Chrysanthemum cinerariifolium</name>
    <dbReference type="NCBI Taxonomy" id="118510"/>
    <lineage>
        <taxon>Eukaryota</taxon>
        <taxon>Viridiplantae</taxon>
        <taxon>Streptophyta</taxon>
        <taxon>Embryophyta</taxon>
        <taxon>Tracheophyta</taxon>
        <taxon>Spermatophyta</taxon>
        <taxon>Magnoliopsida</taxon>
        <taxon>eudicotyledons</taxon>
        <taxon>Gunneridae</taxon>
        <taxon>Pentapetalae</taxon>
        <taxon>asterids</taxon>
        <taxon>campanulids</taxon>
        <taxon>Asterales</taxon>
        <taxon>Asteraceae</taxon>
        <taxon>Asteroideae</taxon>
        <taxon>Anthemideae</taxon>
        <taxon>Anthemidinae</taxon>
        <taxon>Tanacetum</taxon>
    </lineage>
</organism>
<sequence>DSTGSPSSTTVDQDAPSASKSHTTIEIQSSFIPPEVKEDNLDIEVAHIENDPLLGVPAIEVTSTQSSSMVSPHQIVQPDHPIQQHTSKWTKDHPLNNIINQLSRPVFTRLQLHEQALFCYYDAFLISVDPKTYKEALTQSCWIEAMQEELNEFKRLEVWELVPRPDKVMVITLKWIYKVKLDELGGILKNKARLVACGYRQIEGIDFE</sequence>
<comment type="caution">
    <text evidence="3">The sequence shown here is derived from an EMBL/GenBank/DDBJ whole genome shotgun (WGS) entry which is preliminary data.</text>
</comment>
<dbReference type="InterPro" id="IPR013103">
    <property type="entry name" value="RVT_2"/>
</dbReference>
<evidence type="ECO:0000256" key="1">
    <source>
        <dbReference type="SAM" id="MobiDB-lite"/>
    </source>
</evidence>
<reference evidence="3" key="1">
    <citation type="journal article" date="2019" name="Sci. Rep.">
        <title>Draft genome of Tanacetum cinerariifolium, the natural source of mosquito coil.</title>
        <authorList>
            <person name="Yamashiro T."/>
            <person name="Shiraishi A."/>
            <person name="Satake H."/>
            <person name="Nakayama K."/>
        </authorList>
    </citation>
    <scope>NUCLEOTIDE SEQUENCE</scope>
</reference>
<protein>
    <recommendedName>
        <fullName evidence="2">Reverse transcriptase Ty1/copia-type domain-containing protein</fullName>
    </recommendedName>
</protein>
<evidence type="ECO:0000259" key="2">
    <source>
        <dbReference type="Pfam" id="PF07727"/>
    </source>
</evidence>
<feature type="domain" description="Reverse transcriptase Ty1/copia-type" evidence="2">
    <location>
        <begin position="157"/>
        <end position="207"/>
    </location>
</feature>
<feature type="region of interest" description="Disordered" evidence="1">
    <location>
        <begin position="1"/>
        <end position="29"/>
    </location>
</feature>
<feature type="non-terminal residue" evidence="3">
    <location>
        <position position="1"/>
    </location>
</feature>
<dbReference type="EMBL" id="BKCJ010439608">
    <property type="protein sequence ID" value="GFA52688.1"/>
    <property type="molecule type" value="Genomic_DNA"/>
</dbReference>
<evidence type="ECO:0000313" key="3">
    <source>
        <dbReference type="EMBL" id="GFA52688.1"/>
    </source>
</evidence>
<accession>A0A699JR25</accession>
<gene>
    <name evidence="3" type="ORF">Tci_624660</name>
</gene>
<dbReference type="AlphaFoldDB" id="A0A699JR25"/>
<name>A0A699JR25_TANCI</name>
<dbReference type="Pfam" id="PF07727">
    <property type="entry name" value="RVT_2"/>
    <property type="match status" value="1"/>
</dbReference>